<gene>
    <name evidence="1" type="ORF">UW41_C0004G0033</name>
</gene>
<protein>
    <submittedName>
        <fullName evidence="1">Uncharacterized protein</fullName>
    </submittedName>
</protein>
<dbReference type="AlphaFoldDB" id="A0A0G1K0G8"/>
<name>A0A0G1K0G8_9BACT</name>
<reference evidence="1 2" key="1">
    <citation type="journal article" date="2015" name="Nature">
        <title>rRNA introns, odd ribosomes, and small enigmatic genomes across a large radiation of phyla.</title>
        <authorList>
            <person name="Brown C.T."/>
            <person name="Hug L.A."/>
            <person name="Thomas B.C."/>
            <person name="Sharon I."/>
            <person name="Castelle C.J."/>
            <person name="Singh A."/>
            <person name="Wilkins M.J."/>
            <person name="Williams K.H."/>
            <person name="Banfield J.F."/>
        </authorList>
    </citation>
    <scope>NUCLEOTIDE SEQUENCE [LARGE SCALE GENOMIC DNA]</scope>
</reference>
<accession>A0A0G1K0G8</accession>
<evidence type="ECO:0000313" key="1">
    <source>
        <dbReference type="EMBL" id="KKT49612.1"/>
    </source>
</evidence>
<proteinExistence type="predicted"/>
<sequence length="86" mass="10045">MLIGVKDTLNILDESFRKSQGSRIEDFQNIDAVTVRKECCFRIFCRETRMLIENISPIINIGLPRNQVVNEVYAVIEKIEKQIKEM</sequence>
<dbReference type="EMBL" id="LCIE01000004">
    <property type="protein sequence ID" value="KKT49612.1"/>
    <property type="molecule type" value="Genomic_DNA"/>
</dbReference>
<comment type="caution">
    <text evidence="1">The sequence shown here is derived from an EMBL/GenBank/DDBJ whole genome shotgun (WGS) entry which is preliminary data.</text>
</comment>
<dbReference type="Proteomes" id="UP000034172">
    <property type="component" value="Unassembled WGS sequence"/>
</dbReference>
<organism evidence="1 2">
    <name type="scientific">Candidatus Collierbacteria bacterium GW2011_GWC2_44_18</name>
    <dbReference type="NCBI Taxonomy" id="1618392"/>
    <lineage>
        <taxon>Bacteria</taxon>
        <taxon>Candidatus Collieribacteriota</taxon>
    </lineage>
</organism>
<evidence type="ECO:0000313" key="2">
    <source>
        <dbReference type="Proteomes" id="UP000034172"/>
    </source>
</evidence>